<keyword evidence="2" id="KW-0695">RNA-directed DNA polymerase</keyword>
<dbReference type="InterPro" id="IPR036691">
    <property type="entry name" value="Endo/exonu/phosph_ase_sf"/>
</dbReference>
<dbReference type="Pfam" id="PF13966">
    <property type="entry name" value="zf-RVT"/>
    <property type="match status" value="1"/>
</dbReference>
<dbReference type="Proteomes" id="UP001327560">
    <property type="component" value="Chromosome 7"/>
</dbReference>
<evidence type="ECO:0000313" key="2">
    <source>
        <dbReference type="EMBL" id="WOL13248.1"/>
    </source>
</evidence>
<keyword evidence="3" id="KW-1185">Reference proteome</keyword>
<evidence type="ECO:0000313" key="3">
    <source>
        <dbReference type="Proteomes" id="UP001327560"/>
    </source>
</evidence>
<reference evidence="2 3" key="1">
    <citation type="submission" date="2023-10" db="EMBL/GenBank/DDBJ databases">
        <title>Chromosome-scale genome assembly provides insights into flower coloration mechanisms of Canna indica.</title>
        <authorList>
            <person name="Li C."/>
        </authorList>
    </citation>
    <scope>NUCLEOTIDE SEQUENCE [LARGE SCALE GENOMIC DNA]</scope>
    <source>
        <tissue evidence="2">Flower</tissue>
    </source>
</reference>
<dbReference type="InterPro" id="IPR026960">
    <property type="entry name" value="RVT-Znf"/>
</dbReference>
<dbReference type="AlphaFoldDB" id="A0AAQ3KQP0"/>
<keyword evidence="2" id="KW-0548">Nucleotidyltransferase</keyword>
<dbReference type="SUPFAM" id="SSF56219">
    <property type="entry name" value="DNase I-like"/>
    <property type="match status" value="1"/>
</dbReference>
<protein>
    <submittedName>
        <fullName evidence="2">Reverse transcriptase</fullName>
    </submittedName>
</protein>
<sequence>MGGDFNITIHMGEQANCVGNTIDSRRFSRTIADPSLIDLPLSGSPFTWTNNQPPPPPPPALAKLDRILINSNMALAFPELSGSVGDRRLFDHNPLVFRMALTRNKPRAQFRIENNWLLCDHFGEIIKAWLCSTGTDVTTLVFPLRQLLELSDGDTRSLSPTWRKICNLLEILRPMSTLTIGCGRDFRLSSRLPLFRVYSWLTHELETLLAVLPDGTWTSDTSSPLLFFIDSLWILPLSYMFSELQQYRGGGASQTQTYSTKLIYHLLNYQGVEDPKMTFLWQKECPPIFSMHTWLVEQRRLPTRDKLIARGFSVSLNCALCNIFAETHEHLFSACAYTTEGWKLFLTLSSTSFFFPWTTNLGWSPHLGDLHLVESGSV</sequence>
<proteinExistence type="predicted"/>
<keyword evidence="2" id="KW-0808">Transferase</keyword>
<dbReference type="PANTHER" id="PTHR33710">
    <property type="entry name" value="BNAC02G09200D PROTEIN"/>
    <property type="match status" value="1"/>
</dbReference>
<feature type="domain" description="Reverse transcriptase zinc-binding" evidence="1">
    <location>
        <begin position="258"/>
        <end position="342"/>
    </location>
</feature>
<dbReference type="Gene3D" id="3.60.10.10">
    <property type="entry name" value="Endonuclease/exonuclease/phosphatase"/>
    <property type="match status" value="1"/>
</dbReference>
<evidence type="ECO:0000259" key="1">
    <source>
        <dbReference type="Pfam" id="PF13966"/>
    </source>
</evidence>
<organism evidence="2 3">
    <name type="scientific">Canna indica</name>
    <name type="common">Indian-shot</name>
    <dbReference type="NCBI Taxonomy" id="4628"/>
    <lineage>
        <taxon>Eukaryota</taxon>
        <taxon>Viridiplantae</taxon>
        <taxon>Streptophyta</taxon>
        <taxon>Embryophyta</taxon>
        <taxon>Tracheophyta</taxon>
        <taxon>Spermatophyta</taxon>
        <taxon>Magnoliopsida</taxon>
        <taxon>Liliopsida</taxon>
        <taxon>Zingiberales</taxon>
        <taxon>Cannaceae</taxon>
        <taxon>Canna</taxon>
    </lineage>
</organism>
<accession>A0AAQ3KQP0</accession>
<name>A0AAQ3KQP0_9LILI</name>
<gene>
    <name evidence="2" type="ORF">Cni_G22017</name>
</gene>
<dbReference type="GO" id="GO:0003964">
    <property type="term" value="F:RNA-directed DNA polymerase activity"/>
    <property type="evidence" value="ECO:0007669"/>
    <property type="project" value="UniProtKB-KW"/>
</dbReference>
<dbReference type="EMBL" id="CP136896">
    <property type="protein sequence ID" value="WOL13248.1"/>
    <property type="molecule type" value="Genomic_DNA"/>
</dbReference>
<dbReference type="PANTHER" id="PTHR33710:SF71">
    <property type="entry name" value="ENDONUCLEASE_EXONUCLEASE_PHOSPHATASE DOMAIN-CONTAINING PROTEIN"/>
    <property type="match status" value="1"/>
</dbReference>